<accession>A0A9X0GCU9</accession>
<dbReference type="Proteomes" id="UP000036243">
    <property type="component" value="Unassembled WGS sequence"/>
</dbReference>
<evidence type="ECO:0000313" key="2">
    <source>
        <dbReference type="Proteomes" id="UP000036243"/>
    </source>
</evidence>
<evidence type="ECO:0000313" key="1">
    <source>
        <dbReference type="EMBL" id="KMP22715.1"/>
    </source>
</evidence>
<proteinExistence type="predicted"/>
<comment type="caution">
    <text evidence="1">The sequence shown here is derived from an EMBL/GenBank/DDBJ whole genome shotgun (WGS) entry which is preliminary data.</text>
</comment>
<gene>
    <name evidence="1" type="ORF">TQ94_00090</name>
</gene>
<name>A0A9X0GCU9_BACCE</name>
<dbReference type="EMBL" id="JYFW01000004">
    <property type="protein sequence ID" value="KMP22715.1"/>
    <property type="molecule type" value="Genomic_DNA"/>
</dbReference>
<reference evidence="1 2" key="1">
    <citation type="submission" date="2015-02" db="EMBL/GenBank/DDBJ databases">
        <title>Evolution of B. cereus sensu lato: Distribution, horizontal transfer and duplication of chromosomal virulence genes.</title>
        <authorList>
            <person name="Boehm M.-E."/>
            <person name="Huptas C."/>
            <person name="Krey V.M."/>
            <person name="Scherer S."/>
        </authorList>
    </citation>
    <scope>NUCLEOTIDE SEQUENCE [LARGE SCALE GENOMIC DNA]</scope>
    <source>
        <strain evidence="1 2">#17</strain>
    </source>
</reference>
<sequence>MEKLEEIRKDIHKLSHQLWCKLDTLEEASVLHDNVDYCNNNEMKLYNALEKFLKAEGVFTSNSSNKK</sequence>
<dbReference type="RefSeq" id="WP_048558100.1">
    <property type="nucleotide sequence ID" value="NZ_JANJZN010000019.1"/>
</dbReference>
<dbReference type="AlphaFoldDB" id="A0A9X0GCU9"/>
<organism evidence="1 2">
    <name type="scientific">Bacillus cereus</name>
    <dbReference type="NCBI Taxonomy" id="1396"/>
    <lineage>
        <taxon>Bacteria</taxon>
        <taxon>Bacillati</taxon>
        <taxon>Bacillota</taxon>
        <taxon>Bacilli</taxon>
        <taxon>Bacillales</taxon>
        <taxon>Bacillaceae</taxon>
        <taxon>Bacillus</taxon>
        <taxon>Bacillus cereus group</taxon>
    </lineage>
</organism>
<protein>
    <submittedName>
        <fullName evidence="1">Uncharacterized protein</fullName>
    </submittedName>
</protein>